<dbReference type="Gene3D" id="3.40.50.1820">
    <property type="entry name" value="alpha/beta hydrolase"/>
    <property type="match status" value="1"/>
</dbReference>
<accession>A0A7S2V6R2</accession>
<dbReference type="InterPro" id="IPR029058">
    <property type="entry name" value="AB_hydrolase_fold"/>
</dbReference>
<evidence type="ECO:0000256" key="3">
    <source>
        <dbReference type="ARBA" id="ARBA00022670"/>
    </source>
</evidence>
<evidence type="ECO:0000256" key="5">
    <source>
        <dbReference type="ARBA" id="ARBA00023180"/>
    </source>
</evidence>
<dbReference type="GO" id="GO:0006508">
    <property type="term" value="P:proteolysis"/>
    <property type="evidence" value="ECO:0007669"/>
    <property type="project" value="UniProtKB-KW"/>
</dbReference>
<proteinExistence type="inferred from homology"/>
<sequence>MVQPYQNTGLNVYDIRKPCGEADLCYDFSMVAEFLNKHSVKEQLGVVEESGAWEECDNQVNADFSNDWMKTFHQLLAPMLEAGVRALLYSGDCDYICNWMGNKAWVQELNWSGREAFNQAEDRDWVVGGQKKGLVRTHGPLTFMQVFEAGHMVPMDQPEASLTLLNTFTNGAKF</sequence>
<dbReference type="GO" id="GO:0004185">
    <property type="term" value="F:serine-type carboxypeptidase activity"/>
    <property type="evidence" value="ECO:0007669"/>
    <property type="project" value="InterPro"/>
</dbReference>
<organism evidence="6">
    <name type="scientific">Fibrocapsa japonica</name>
    <dbReference type="NCBI Taxonomy" id="94617"/>
    <lineage>
        <taxon>Eukaryota</taxon>
        <taxon>Sar</taxon>
        <taxon>Stramenopiles</taxon>
        <taxon>Ochrophyta</taxon>
        <taxon>Raphidophyceae</taxon>
        <taxon>Chattonellales</taxon>
        <taxon>Chattonellaceae</taxon>
        <taxon>Fibrocapsa</taxon>
    </lineage>
</organism>
<keyword evidence="4" id="KW-0378">Hydrolase</keyword>
<keyword evidence="3" id="KW-0645">Protease</keyword>
<dbReference type="PANTHER" id="PTHR11802">
    <property type="entry name" value="SERINE PROTEASE FAMILY S10 SERINE CARBOXYPEPTIDASE"/>
    <property type="match status" value="1"/>
</dbReference>
<keyword evidence="2" id="KW-0121">Carboxypeptidase</keyword>
<gene>
    <name evidence="6" type="ORF">FJAP1339_LOCUS11999</name>
</gene>
<name>A0A7S2V6R2_9STRA</name>
<dbReference type="AlphaFoldDB" id="A0A7S2V6R2"/>
<dbReference type="SUPFAM" id="SSF53474">
    <property type="entry name" value="alpha/beta-Hydrolases"/>
    <property type="match status" value="1"/>
</dbReference>
<evidence type="ECO:0000256" key="2">
    <source>
        <dbReference type="ARBA" id="ARBA00022645"/>
    </source>
</evidence>
<evidence type="ECO:0000256" key="4">
    <source>
        <dbReference type="ARBA" id="ARBA00022801"/>
    </source>
</evidence>
<comment type="similarity">
    <text evidence="1">Belongs to the peptidase S10 family.</text>
</comment>
<protein>
    <recommendedName>
        <fullName evidence="7">Carboxypeptidase</fullName>
    </recommendedName>
</protein>
<evidence type="ECO:0000313" key="6">
    <source>
        <dbReference type="EMBL" id="CAD9874791.1"/>
    </source>
</evidence>
<keyword evidence="5" id="KW-0325">Glycoprotein</keyword>
<dbReference type="Pfam" id="PF00450">
    <property type="entry name" value="Peptidase_S10"/>
    <property type="match status" value="1"/>
</dbReference>
<dbReference type="PANTHER" id="PTHR11802:SF113">
    <property type="entry name" value="SERINE CARBOXYPEPTIDASE CTSA-4.1"/>
    <property type="match status" value="1"/>
</dbReference>
<dbReference type="InterPro" id="IPR001563">
    <property type="entry name" value="Peptidase_S10"/>
</dbReference>
<evidence type="ECO:0000256" key="1">
    <source>
        <dbReference type="ARBA" id="ARBA00009431"/>
    </source>
</evidence>
<dbReference type="EMBL" id="HBHR01023355">
    <property type="protein sequence ID" value="CAD9874791.1"/>
    <property type="molecule type" value="Transcribed_RNA"/>
</dbReference>
<reference evidence="6" key="1">
    <citation type="submission" date="2021-01" db="EMBL/GenBank/DDBJ databases">
        <authorList>
            <person name="Corre E."/>
            <person name="Pelletier E."/>
            <person name="Niang G."/>
            <person name="Scheremetjew M."/>
            <person name="Finn R."/>
            <person name="Kale V."/>
            <person name="Holt S."/>
            <person name="Cochrane G."/>
            <person name="Meng A."/>
            <person name="Brown T."/>
            <person name="Cohen L."/>
        </authorList>
    </citation>
    <scope>NUCLEOTIDE SEQUENCE</scope>
    <source>
        <strain evidence="6">CCMP1661</strain>
    </source>
</reference>
<evidence type="ECO:0008006" key="7">
    <source>
        <dbReference type="Google" id="ProtNLM"/>
    </source>
</evidence>